<dbReference type="CDD" id="cd05466">
    <property type="entry name" value="PBP2_LTTR_substrate"/>
    <property type="match status" value="1"/>
</dbReference>
<dbReference type="PROSITE" id="PS50931">
    <property type="entry name" value="HTH_LYSR"/>
    <property type="match status" value="1"/>
</dbReference>
<dbReference type="Gene3D" id="1.10.10.10">
    <property type="entry name" value="Winged helix-like DNA-binding domain superfamily/Winged helix DNA-binding domain"/>
    <property type="match status" value="1"/>
</dbReference>
<comment type="similarity">
    <text evidence="1">Belongs to the LysR transcriptional regulatory family.</text>
</comment>
<evidence type="ECO:0000256" key="4">
    <source>
        <dbReference type="ARBA" id="ARBA00023163"/>
    </source>
</evidence>
<dbReference type="InterPro" id="IPR005119">
    <property type="entry name" value="LysR_subst-bd"/>
</dbReference>
<keyword evidence="2" id="KW-0805">Transcription regulation</keyword>
<evidence type="ECO:0000256" key="1">
    <source>
        <dbReference type="ARBA" id="ARBA00009437"/>
    </source>
</evidence>
<comment type="caution">
    <text evidence="6">The sequence shown here is derived from an EMBL/GenBank/DDBJ whole genome shotgun (WGS) entry which is preliminary data.</text>
</comment>
<evidence type="ECO:0000313" key="6">
    <source>
        <dbReference type="EMBL" id="MCW8335552.1"/>
    </source>
</evidence>
<dbReference type="GO" id="GO:0000976">
    <property type="term" value="F:transcription cis-regulatory region binding"/>
    <property type="evidence" value="ECO:0007669"/>
    <property type="project" value="TreeGrafter"/>
</dbReference>
<organism evidence="6 7">
    <name type="scientific">Vibrio paucivorans</name>
    <dbReference type="NCBI Taxonomy" id="2829489"/>
    <lineage>
        <taxon>Bacteria</taxon>
        <taxon>Pseudomonadati</taxon>
        <taxon>Pseudomonadota</taxon>
        <taxon>Gammaproteobacteria</taxon>
        <taxon>Vibrionales</taxon>
        <taxon>Vibrionaceae</taxon>
        <taxon>Vibrio</taxon>
    </lineage>
</organism>
<feature type="domain" description="HTH lysR-type" evidence="5">
    <location>
        <begin position="3"/>
        <end position="60"/>
    </location>
</feature>
<keyword evidence="7" id="KW-1185">Reference proteome</keyword>
<dbReference type="PANTHER" id="PTHR30126">
    <property type="entry name" value="HTH-TYPE TRANSCRIPTIONAL REGULATOR"/>
    <property type="match status" value="1"/>
</dbReference>
<keyword evidence="4" id="KW-0804">Transcription</keyword>
<dbReference type="PANTHER" id="PTHR30126:SF91">
    <property type="entry name" value="LYSR FAMILY TRANSCRIPTIONAL REGULATOR"/>
    <property type="match status" value="1"/>
</dbReference>
<dbReference type="InterPro" id="IPR036388">
    <property type="entry name" value="WH-like_DNA-bd_sf"/>
</dbReference>
<dbReference type="SUPFAM" id="SSF46785">
    <property type="entry name" value="Winged helix' DNA-binding domain"/>
    <property type="match status" value="1"/>
</dbReference>
<name>A0A9X3CGP1_9VIBR</name>
<accession>A0A9X3CGP1</accession>
<evidence type="ECO:0000256" key="3">
    <source>
        <dbReference type="ARBA" id="ARBA00023125"/>
    </source>
</evidence>
<sequence>MNISYEQIRAFVAVAETGSFSAAARQLNKHRTTLGQVISNLEIEINMTLFDRSGKYPTLTEQGQGLFRFAKNLNDSSTAFESLCQSMESGVESDVTIYHTDLMPVELIKSAMQSVRSEFPNVNVNWLHRSVEEVKTGLHSGDADMGVVLVDARSQGASPRDYVHLMSMPFTLVASPEFVAEHDVHYGVKELKAKRQLLLEDYYYADVDRTMRVSPMIQRIENMSVFLELLKMGEGWAIAPVHAVEKALESGELVELKVDELNTQVRFPLAIWFMNQPLGRPVLKRVIDSLSLHSRKFEGLT</sequence>
<proteinExistence type="inferred from homology"/>
<dbReference type="InterPro" id="IPR000847">
    <property type="entry name" value="LysR_HTH_N"/>
</dbReference>
<keyword evidence="3" id="KW-0238">DNA-binding</keyword>
<dbReference type="RefSeq" id="WP_265688695.1">
    <property type="nucleotide sequence ID" value="NZ_JAKRRX010000122.1"/>
</dbReference>
<dbReference type="InterPro" id="IPR036390">
    <property type="entry name" value="WH_DNA-bd_sf"/>
</dbReference>
<evidence type="ECO:0000259" key="5">
    <source>
        <dbReference type="PROSITE" id="PS50931"/>
    </source>
</evidence>
<dbReference type="GO" id="GO:0003700">
    <property type="term" value="F:DNA-binding transcription factor activity"/>
    <property type="evidence" value="ECO:0007669"/>
    <property type="project" value="InterPro"/>
</dbReference>
<protein>
    <submittedName>
        <fullName evidence="6">LysR family transcriptional regulator</fullName>
    </submittedName>
</protein>
<gene>
    <name evidence="6" type="ORF">MD483_17215</name>
</gene>
<dbReference type="Pfam" id="PF00126">
    <property type="entry name" value="HTH_1"/>
    <property type="match status" value="1"/>
</dbReference>
<dbReference type="Pfam" id="PF03466">
    <property type="entry name" value="LysR_substrate"/>
    <property type="match status" value="1"/>
</dbReference>
<reference evidence="6" key="1">
    <citation type="submission" date="2022-02" db="EMBL/GenBank/DDBJ databases">
        <title>Vibrio sp. nov., a new bacterium isolated from Bohai sea, China.</title>
        <authorList>
            <person name="Yuan Y."/>
        </authorList>
    </citation>
    <scope>NUCLEOTIDE SEQUENCE</scope>
    <source>
        <strain evidence="6">DBSS07</strain>
    </source>
</reference>
<dbReference type="Proteomes" id="UP001155586">
    <property type="component" value="Unassembled WGS sequence"/>
</dbReference>
<dbReference type="EMBL" id="JAKRRX010000122">
    <property type="protein sequence ID" value="MCW8335552.1"/>
    <property type="molecule type" value="Genomic_DNA"/>
</dbReference>
<dbReference type="Gene3D" id="3.40.190.290">
    <property type="match status" value="1"/>
</dbReference>
<dbReference type="SUPFAM" id="SSF53850">
    <property type="entry name" value="Periplasmic binding protein-like II"/>
    <property type="match status" value="1"/>
</dbReference>
<evidence type="ECO:0000313" key="7">
    <source>
        <dbReference type="Proteomes" id="UP001155586"/>
    </source>
</evidence>
<dbReference type="AlphaFoldDB" id="A0A9X3CGP1"/>
<evidence type="ECO:0000256" key="2">
    <source>
        <dbReference type="ARBA" id="ARBA00023015"/>
    </source>
</evidence>